<sequence>MVHNLSVVVLLEAYFQSCPPPDFFISWRHTFHPPAFYQPCGLKQTQIAHQYRLEIKKSTFSKSNRELHHCFLIDCSLLIAFLSFFHILDALACTHAPLTLGFIFLANQAIDIRLYIQIDHVLIVTLFLSDRSPWCYIEIHDYDEISHM</sequence>
<accession>A0ACB9AZZ9</accession>
<protein>
    <submittedName>
        <fullName evidence="1">Uncharacterized protein</fullName>
    </submittedName>
</protein>
<dbReference type="Proteomes" id="UP001055879">
    <property type="component" value="Linkage Group LG07"/>
</dbReference>
<evidence type="ECO:0000313" key="1">
    <source>
        <dbReference type="EMBL" id="KAI3715076.1"/>
    </source>
</evidence>
<reference evidence="2" key="1">
    <citation type="journal article" date="2022" name="Mol. Ecol. Resour.">
        <title>The genomes of chicory, endive, great burdock and yacon provide insights into Asteraceae palaeo-polyploidization history and plant inulin production.</title>
        <authorList>
            <person name="Fan W."/>
            <person name="Wang S."/>
            <person name="Wang H."/>
            <person name="Wang A."/>
            <person name="Jiang F."/>
            <person name="Liu H."/>
            <person name="Zhao H."/>
            <person name="Xu D."/>
            <person name="Zhang Y."/>
        </authorList>
    </citation>
    <scope>NUCLEOTIDE SEQUENCE [LARGE SCALE GENOMIC DNA]</scope>
    <source>
        <strain evidence="2">cv. Niubang</strain>
    </source>
</reference>
<proteinExistence type="predicted"/>
<reference evidence="1 2" key="2">
    <citation type="journal article" date="2022" name="Mol. Ecol. Resour.">
        <title>The genomes of chicory, endive, great burdock and yacon provide insights into Asteraceae paleo-polyploidization history and plant inulin production.</title>
        <authorList>
            <person name="Fan W."/>
            <person name="Wang S."/>
            <person name="Wang H."/>
            <person name="Wang A."/>
            <person name="Jiang F."/>
            <person name="Liu H."/>
            <person name="Zhao H."/>
            <person name="Xu D."/>
            <person name="Zhang Y."/>
        </authorList>
    </citation>
    <scope>NUCLEOTIDE SEQUENCE [LARGE SCALE GENOMIC DNA]</scope>
    <source>
        <strain evidence="2">cv. Niubang</strain>
    </source>
</reference>
<evidence type="ECO:0000313" key="2">
    <source>
        <dbReference type="Proteomes" id="UP001055879"/>
    </source>
</evidence>
<gene>
    <name evidence="1" type="ORF">L6452_22043</name>
</gene>
<comment type="caution">
    <text evidence="1">The sequence shown here is derived from an EMBL/GenBank/DDBJ whole genome shotgun (WGS) entry which is preliminary data.</text>
</comment>
<keyword evidence="2" id="KW-1185">Reference proteome</keyword>
<dbReference type="EMBL" id="CM042053">
    <property type="protein sequence ID" value="KAI3715076.1"/>
    <property type="molecule type" value="Genomic_DNA"/>
</dbReference>
<organism evidence="1 2">
    <name type="scientific">Arctium lappa</name>
    <name type="common">Greater burdock</name>
    <name type="synonym">Lappa major</name>
    <dbReference type="NCBI Taxonomy" id="4217"/>
    <lineage>
        <taxon>Eukaryota</taxon>
        <taxon>Viridiplantae</taxon>
        <taxon>Streptophyta</taxon>
        <taxon>Embryophyta</taxon>
        <taxon>Tracheophyta</taxon>
        <taxon>Spermatophyta</taxon>
        <taxon>Magnoliopsida</taxon>
        <taxon>eudicotyledons</taxon>
        <taxon>Gunneridae</taxon>
        <taxon>Pentapetalae</taxon>
        <taxon>asterids</taxon>
        <taxon>campanulids</taxon>
        <taxon>Asterales</taxon>
        <taxon>Asteraceae</taxon>
        <taxon>Carduoideae</taxon>
        <taxon>Cardueae</taxon>
        <taxon>Arctiinae</taxon>
        <taxon>Arctium</taxon>
    </lineage>
</organism>
<name>A0ACB9AZZ9_ARCLA</name>